<dbReference type="AlphaFoldDB" id="A0A409XLN9"/>
<evidence type="ECO:0000313" key="1">
    <source>
        <dbReference type="EMBL" id="PPQ91626.1"/>
    </source>
</evidence>
<gene>
    <name evidence="1" type="ORF">CVT25_012807</name>
</gene>
<dbReference type="EMBL" id="NHYD01001272">
    <property type="protein sequence ID" value="PPQ91626.1"/>
    <property type="molecule type" value="Genomic_DNA"/>
</dbReference>
<protein>
    <submittedName>
        <fullName evidence="1">Uncharacterized protein</fullName>
    </submittedName>
</protein>
<dbReference type="InParanoid" id="A0A409XLN9"/>
<keyword evidence="2" id="KW-1185">Reference proteome</keyword>
<proteinExistence type="predicted"/>
<organism evidence="1 2">
    <name type="scientific">Psilocybe cyanescens</name>
    <dbReference type="NCBI Taxonomy" id="93625"/>
    <lineage>
        <taxon>Eukaryota</taxon>
        <taxon>Fungi</taxon>
        <taxon>Dikarya</taxon>
        <taxon>Basidiomycota</taxon>
        <taxon>Agaricomycotina</taxon>
        <taxon>Agaricomycetes</taxon>
        <taxon>Agaricomycetidae</taxon>
        <taxon>Agaricales</taxon>
        <taxon>Agaricineae</taxon>
        <taxon>Strophariaceae</taxon>
        <taxon>Psilocybe</taxon>
    </lineage>
</organism>
<accession>A0A409XLN9</accession>
<name>A0A409XLN9_PSICY</name>
<comment type="caution">
    <text evidence="1">The sequence shown here is derived from an EMBL/GenBank/DDBJ whole genome shotgun (WGS) entry which is preliminary data.</text>
</comment>
<evidence type="ECO:0000313" key="2">
    <source>
        <dbReference type="Proteomes" id="UP000283269"/>
    </source>
</evidence>
<dbReference type="Proteomes" id="UP000283269">
    <property type="component" value="Unassembled WGS sequence"/>
</dbReference>
<reference evidence="1 2" key="1">
    <citation type="journal article" date="2018" name="Evol. Lett.">
        <title>Horizontal gene cluster transfer increased hallucinogenic mushroom diversity.</title>
        <authorList>
            <person name="Reynolds H.T."/>
            <person name="Vijayakumar V."/>
            <person name="Gluck-Thaler E."/>
            <person name="Korotkin H.B."/>
            <person name="Matheny P.B."/>
            <person name="Slot J.C."/>
        </authorList>
    </citation>
    <scope>NUCLEOTIDE SEQUENCE [LARGE SCALE GENOMIC DNA]</scope>
    <source>
        <strain evidence="1 2">2631</strain>
    </source>
</reference>
<sequence length="57" mass="6282">MHSVGGNGEHSPHTMLVVAYEQILLVHAHPPFHPSGQQTNTITPRFCTIMSIVTPYT</sequence>